<keyword evidence="1" id="KW-0812">Transmembrane</keyword>
<dbReference type="RefSeq" id="WP_137260714.1">
    <property type="nucleotide sequence ID" value="NZ_SZQL01000003.1"/>
</dbReference>
<name>A0A4U3L6V4_9BACT</name>
<feature type="transmembrane region" description="Helical" evidence="1">
    <location>
        <begin position="101"/>
        <end position="122"/>
    </location>
</feature>
<evidence type="ECO:0000256" key="1">
    <source>
        <dbReference type="SAM" id="Phobius"/>
    </source>
</evidence>
<reference evidence="2 3" key="1">
    <citation type="submission" date="2019-05" db="EMBL/GenBank/DDBJ databases">
        <title>Panacibacter sp. strain 17mud1-8 Genome sequencing and assembly.</title>
        <authorList>
            <person name="Chhetri G."/>
        </authorList>
    </citation>
    <scope>NUCLEOTIDE SEQUENCE [LARGE SCALE GENOMIC DNA]</scope>
    <source>
        <strain evidence="2 3">17mud1-8</strain>
    </source>
</reference>
<dbReference type="AlphaFoldDB" id="A0A4U3L6V4"/>
<gene>
    <name evidence="2" type="ORF">FC093_05315</name>
</gene>
<sequence>MNNSKRLTNIRALIAFFMLMLALSGITAFAPELELKWLLQFEGSMPSALYQWIQEVYNAISETNSKYPFLMYGYDWLAFAHLVIALVFIGPYKDPQKNIWVINWAIIACICVLPLALIAGPIRGIPLYWQFIDCAFGVFGIIPLLICRRWIKQL</sequence>
<accession>A0A4U3L6V4</accession>
<keyword evidence="3" id="KW-1185">Reference proteome</keyword>
<evidence type="ECO:0000313" key="3">
    <source>
        <dbReference type="Proteomes" id="UP000305848"/>
    </source>
</evidence>
<proteinExistence type="predicted"/>
<feature type="transmembrane region" description="Helical" evidence="1">
    <location>
        <begin position="69"/>
        <end position="89"/>
    </location>
</feature>
<comment type="caution">
    <text evidence="2">The sequence shown here is derived from an EMBL/GenBank/DDBJ whole genome shotgun (WGS) entry which is preliminary data.</text>
</comment>
<dbReference type="OrthoDB" id="190649at2"/>
<feature type="transmembrane region" description="Helical" evidence="1">
    <location>
        <begin position="128"/>
        <end position="147"/>
    </location>
</feature>
<dbReference type="Proteomes" id="UP000305848">
    <property type="component" value="Unassembled WGS sequence"/>
</dbReference>
<dbReference type="EMBL" id="SZQL01000003">
    <property type="protein sequence ID" value="TKK70169.1"/>
    <property type="molecule type" value="Genomic_DNA"/>
</dbReference>
<keyword evidence="1" id="KW-0472">Membrane</keyword>
<keyword evidence="1" id="KW-1133">Transmembrane helix</keyword>
<protein>
    <submittedName>
        <fullName evidence="2">Uncharacterized protein</fullName>
    </submittedName>
</protein>
<evidence type="ECO:0000313" key="2">
    <source>
        <dbReference type="EMBL" id="TKK70169.1"/>
    </source>
</evidence>
<organism evidence="2 3">
    <name type="scientific">Ilyomonas limi</name>
    <dbReference type="NCBI Taxonomy" id="2575867"/>
    <lineage>
        <taxon>Bacteria</taxon>
        <taxon>Pseudomonadati</taxon>
        <taxon>Bacteroidota</taxon>
        <taxon>Chitinophagia</taxon>
        <taxon>Chitinophagales</taxon>
        <taxon>Chitinophagaceae</taxon>
        <taxon>Ilyomonas</taxon>
    </lineage>
</organism>